<dbReference type="AlphaFoldDB" id="A0A8J6PBI5"/>
<evidence type="ECO:0000313" key="2">
    <source>
        <dbReference type="Proteomes" id="UP000652681"/>
    </source>
</evidence>
<sequence length="356" mass="41815">MNRFTITIVVCLLTNYTFTQEDSTFLKEIRYIPEVTINATGQTVFKQPNIHLLDFHVDEKGTFLLLKGQKKYFLSRLDEALEMESTVLLSFKPERLHRDCLGDLQIISADSIYRVDEHADGIGVYEPNPISFFYDYYANCLGETKNHLFYKFFSNSNQTVIFNAIDKQNHSPTIVYRAEDSIQVLVADDWRKQIQQDGYSFNAQMQEINTVQLSASRDKFQDLMFYTFVISRPDYIPLFTRENEVCIFDHYNDLLVHFNSNALDKPVTQPISYHKQQGWRKELLYDGATETFYTTFSVNGHLYVTELSKTDFSPVKSIRVHYNSFPNRLMIHGGFLYYDYTSSFEDSYKKLFRQQL</sequence>
<reference evidence="1" key="1">
    <citation type="submission" date="2020-09" db="EMBL/GenBank/DDBJ databases">
        <title>Taishania pollutisoli gen. nov., sp. nov., Isolated from Tetrabromobisphenol A-Contaminated Soil.</title>
        <authorList>
            <person name="Chen Q."/>
        </authorList>
    </citation>
    <scope>NUCLEOTIDE SEQUENCE</scope>
    <source>
        <strain evidence="1">CZZ-1</strain>
    </source>
</reference>
<organism evidence="1 2">
    <name type="scientific">Taishania pollutisoli</name>
    <dbReference type="NCBI Taxonomy" id="2766479"/>
    <lineage>
        <taxon>Bacteria</taxon>
        <taxon>Pseudomonadati</taxon>
        <taxon>Bacteroidota</taxon>
        <taxon>Flavobacteriia</taxon>
        <taxon>Flavobacteriales</taxon>
        <taxon>Crocinitomicaceae</taxon>
        <taxon>Taishania</taxon>
    </lineage>
</organism>
<proteinExistence type="predicted"/>
<dbReference type="RefSeq" id="WP_216713842.1">
    <property type="nucleotide sequence ID" value="NZ_JACVEL010000003.1"/>
</dbReference>
<protein>
    <submittedName>
        <fullName evidence="1">Uncharacterized protein</fullName>
    </submittedName>
</protein>
<gene>
    <name evidence="1" type="ORF">H9Y05_06685</name>
</gene>
<evidence type="ECO:0000313" key="1">
    <source>
        <dbReference type="EMBL" id="MBC9812163.1"/>
    </source>
</evidence>
<name>A0A8J6PBI5_9FLAO</name>
<keyword evidence="2" id="KW-1185">Reference proteome</keyword>
<comment type="caution">
    <text evidence="1">The sequence shown here is derived from an EMBL/GenBank/DDBJ whole genome shotgun (WGS) entry which is preliminary data.</text>
</comment>
<accession>A0A8J6PBI5</accession>
<dbReference type="Proteomes" id="UP000652681">
    <property type="component" value="Unassembled WGS sequence"/>
</dbReference>
<dbReference type="EMBL" id="JACVEL010000003">
    <property type="protein sequence ID" value="MBC9812163.1"/>
    <property type="molecule type" value="Genomic_DNA"/>
</dbReference>